<dbReference type="EnsemblPlants" id="AET3Gv20639800.12">
    <property type="protein sequence ID" value="AET3Gv20639800.12"/>
    <property type="gene ID" value="AET3Gv20639800"/>
</dbReference>
<evidence type="ECO:0000256" key="7">
    <source>
        <dbReference type="ARBA" id="ARBA00023242"/>
    </source>
</evidence>
<organism evidence="13 14">
    <name type="scientific">Aegilops tauschii subsp. strangulata</name>
    <name type="common">Goatgrass</name>
    <dbReference type="NCBI Taxonomy" id="200361"/>
    <lineage>
        <taxon>Eukaryota</taxon>
        <taxon>Viridiplantae</taxon>
        <taxon>Streptophyta</taxon>
        <taxon>Embryophyta</taxon>
        <taxon>Tracheophyta</taxon>
        <taxon>Spermatophyta</taxon>
        <taxon>Magnoliopsida</taxon>
        <taxon>Liliopsida</taxon>
        <taxon>Poales</taxon>
        <taxon>Poaceae</taxon>
        <taxon>BOP clade</taxon>
        <taxon>Pooideae</taxon>
        <taxon>Triticodae</taxon>
        <taxon>Triticeae</taxon>
        <taxon>Triticinae</taxon>
        <taxon>Aegilops</taxon>
    </lineage>
</organism>
<dbReference type="SUPFAM" id="SSF52540">
    <property type="entry name" value="P-loop containing nucleoside triphosphate hydrolases"/>
    <property type="match status" value="1"/>
</dbReference>
<evidence type="ECO:0000313" key="13">
    <source>
        <dbReference type="EnsemblPlants" id="AET3Gv20639800.12"/>
    </source>
</evidence>
<dbReference type="FunFam" id="3.40.50.300:FF:001041">
    <property type="entry name" value="Origin of replication complex subunit 4"/>
    <property type="match status" value="1"/>
</dbReference>
<evidence type="ECO:0000256" key="8">
    <source>
        <dbReference type="ARBA" id="ARBA00057448"/>
    </source>
</evidence>
<protein>
    <recommendedName>
        <fullName evidence="9 10">Origin of replication complex subunit 4</fullName>
    </recommendedName>
</protein>
<dbReference type="GO" id="GO:0003688">
    <property type="term" value="F:DNA replication origin binding"/>
    <property type="evidence" value="ECO:0007669"/>
    <property type="project" value="TreeGrafter"/>
</dbReference>
<dbReference type="InterPro" id="IPR003959">
    <property type="entry name" value="ATPase_AAA_core"/>
</dbReference>
<evidence type="ECO:0000259" key="12">
    <source>
        <dbReference type="Pfam" id="PF14629"/>
    </source>
</evidence>
<dbReference type="PANTHER" id="PTHR12087:SF0">
    <property type="entry name" value="ORIGIN RECOGNITION COMPLEX SUBUNIT 4"/>
    <property type="match status" value="1"/>
</dbReference>
<dbReference type="GO" id="GO:0016887">
    <property type="term" value="F:ATP hydrolysis activity"/>
    <property type="evidence" value="ECO:0007669"/>
    <property type="project" value="InterPro"/>
</dbReference>
<dbReference type="Pfam" id="PF14629">
    <property type="entry name" value="ORC4_C"/>
    <property type="match status" value="1"/>
</dbReference>
<sequence length="475" mass="53208">LGTPPRLLPSPAHTAALSLAWRLPGCPSSPSVALQALPVAAPPPSSSAARQLTPMAAAPVASQAQAVLRGRLCDPAFVHSRLRSSPDTNYSKLKYLVSSSVSEACNNSVLLLGPRGCGKGAVLDMVLEDLKEEHPDAISVIRLNGMLHSDDNCATKEIARQLCLEHQLSFSKMASSDDNTEFMIDMLRECGLAHKTVIFVLEEFDLFAQGKQRLLYSLLDAMQSLTSQAVVIGLSCRLDADQLLEKRVRSRFSHRKLLFVPSSLDDIQRLMEHLLMLDKDSSLPTNYVTEYNSRLTSIFSNKKFKGVLDSLTDTDATTSNILRFLFRVVSYMDMESGFLSMECFTDALSSMQRQPKMDSLQDLSILELYILVCMNRLEDKEQKSYNFNTIMKEYKSIQDAYKTSDKYATTVCFRAFEHLLDRELITFADTKGRNVALEYRPVKLLISSRELAQSLKLNTTCPAVLQKLLDRERYM</sequence>
<evidence type="ECO:0000256" key="10">
    <source>
        <dbReference type="PIRNR" id="PIRNR007858"/>
    </source>
</evidence>
<feature type="domain" description="Origin recognition complex subunit 4 C-terminal" evidence="12">
    <location>
        <begin position="270"/>
        <end position="454"/>
    </location>
</feature>
<reference evidence="13" key="3">
    <citation type="journal article" date="2017" name="Nature">
        <title>Genome sequence of the progenitor of the wheat D genome Aegilops tauschii.</title>
        <authorList>
            <person name="Luo M.C."/>
            <person name="Gu Y.Q."/>
            <person name="Puiu D."/>
            <person name="Wang H."/>
            <person name="Twardziok S.O."/>
            <person name="Deal K.R."/>
            <person name="Huo N."/>
            <person name="Zhu T."/>
            <person name="Wang L."/>
            <person name="Wang Y."/>
            <person name="McGuire P.E."/>
            <person name="Liu S."/>
            <person name="Long H."/>
            <person name="Ramasamy R.K."/>
            <person name="Rodriguez J.C."/>
            <person name="Van S.L."/>
            <person name="Yuan L."/>
            <person name="Wang Z."/>
            <person name="Xia Z."/>
            <person name="Xiao L."/>
            <person name="Anderson O.D."/>
            <person name="Ouyang S."/>
            <person name="Liang Y."/>
            <person name="Zimin A.V."/>
            <person name="Pertea G."/>
            <person name="Qi P."/>
            <person name="Bennetzen J.L."/>
            <person name="Dai X."/>
            <person name="Dawson M.W."/>
            <person name="Muller H.G."/>
            <person name="Kugler K."/>
            <person name="Rivarola-Duarte L."/>
            <person name="Spannagl M."/>
            <person name="Mayer K.F.X."/>
            <person name="Lu F.H."/>
            <person name="Bevan M.W."/>
            <person name="Leroy P."/>
            <person name="Li P."/>
            <person name="You F.M."/>
            <person name="Sun Q."/>
            <person name="Liu Z."/>
            <person name="Lyons E."/>
            <person name="Wicker T."/>
            <person name="Salzberg S.L."/>
            <person name="Devos K.M."/>
            <person name="Dvorak J."/>
        </authorList>
    </citation>
    <scope>NUCLEOTIDE SEQUENCE [LARGE SCALE GENOMIC DNA]</scope>
    <source>
        <strain evidence="13">cv. AL8/78</strain>
    </source>
</reference>
<name>A0A453FCD9_AEGTS</name>
<dbReference type="PANTHER" id="PTHR12087">
    <property type="entry name" value="ORIGIN RECOGNITION COMPLEX SUBUNIT 4"/>
    <property type="match status" value="1"/>
</dbReference>
<evidence type="ECO:0000313" key="14">
    <source>
        <dbReference type="Proteomes" id="UP000015105"/>
    </source>
</evidence>
<dbReference type="STRING" id="200361.A0A453FCD9"/>
<dbReference type="GO" id="GO:0005524">
    <property type="term" value="F:ATP binding"/>
    <property type="evidence" value="ECO:0007669"/>
    <property type="project" value="UniProtKB-KW"/>
</dbReference>
<keyword evidence="5" id="KW-0067">ATP-binding</keyword>
<dbReference type="GO" id="GO:0006270">
    <property type="term" value="P:DNA replication initiation"/>
    <property type="evidence" value="ECO:0007669"/>
    <property type="project" value="TreeGrafter"/>
</dbReference>
<comment type="similarity">
    <text evidence="2 10">Belongs to the ORC4 family.</text>
</comment>
<comment type="function">
    <text evidence="8">Component of the origin recognition complex (ORC) that binds origins of replication. DNA-binding is ATP-dependent. The specific DNA sequences that define origins of replication have not been identified yet. ORC is required to assemble the pre-replication complex necessary to initiate DNA replication.</text>
</comment>
<reference evidence="13" key="4">
    <citation type="submission" date="2019-03" db="UniProtKB">
        <authorList>
            <consortium name="EnsemblPlants"/>
        </authorList>
    </citation>
    <scope>IDENTIFICATION</scope>
</reference>
<evidence type="ECO:0000256" key="1">
    <source>
        <dbReference type="ARBA" id="ARBA00004123"/>
    </source>
</evidence>
<dbReference type="InterPro" id="IPR027417">
    <property type="entry name" value="P-loop_NTPase"/>
</dbReference>
<evidence type="ECO:0000256" key="9">
    <source>
        <dbReference type="ARBA" id="ARBA00073314"/>
    </source>
</evidence>
<keyword evidence="6 10" id="KW-0238">DNA-binding</keyword>
<dbReference type="PIRSF" id="PIRSF007858">
    <property type="entry name" value="ORC4"/>
    <property type="match status" value="1"/>
</dbReference>
<evidence type="ECO:0000256" key="6">
    <source>
        <dbReference type="ARBA" id="ARBA00023125"/>
    </source>
</evidence>
<reference evidence="13" key="5">
    <citation type="journal article" date="2021" name="G3 (Bethesda)">
        <title>Aegilops tauschii genome assembly Aet v5.0 features greater sequence contiguity and improved annotation.</title>
        <authorList>
            <person name="Wang L."/>
            <person name="Zhu T."/>
            <person name="Rodriguez J.C."/>
            <person name="Deal K.R."/>
            <person name="Dubcovsky J."/>
            <person name="McGuire P.E."/>
            <person name="Lux T."/>
            <person name="Spannagl M."/>
            <person name="Mayer K.F.X."/>
            <person name="Baldrich P."/>
            <person name="Meyers B.C."/>
            <person name="Huo N."/>
            <person name="Gu Y.Q."/>
            <person name="Zhou H."/>
            <person name="Devos K.M."/>
            <person name="Bennetzen J.L."/>
            <person name="Unver T."/>
            <person name="Budak H."/>
            <person name="Gulick P.J."/>
            <person name="Galiba G."/>
            <person name="Kalapos B."/>
            <person name="Nelson D.R."/>
            <person name="Li P."/>
            <person name="You F.M."/>
            <person name="Luo M.C."/>
            <person name="Dvorak J."/>
        </authorList>
    </citation>
    <scope>NUCLEOTIDE SEQUENCE [LARGE SCALE GENOMIC DNA]</scope>
    <source>
        <strain evidence="13">cv. AL8/78</strain>
    </source>
</reference>
<dbReference type="Pfam" id="PF00004">
    <property type="entry name" value="AAA"/>
    <property type="match status" value="1"/>
</dbReference>
<dbReference type="AlphaFoldDB" id="A0A453FCD9"/>
<evidence type="ECO:0000256" key="5">
    <source>
        <dbReference type="ARBA" id="ARBA00022840"/>
    </source>
</evidence>
<dbReference type="Proteomes" id="UP000015105">
    <property type="component" value="Chromosome 3D"/>
</dbReference>
<evidence type="ECO:0000256" key="2">
    <source>
        <dbReference type="ARBA" id="ARBA00005334"/>
    </source>
</evidence>
<dbReference type="InterPro" id="IPR016527">
    <property type="entry name" value="ORC4"/>
</dbReference>
<dbReference type="GO" id="GO:0005664">
    <property type="term" value="C:nuclear origin of replication recognition complex"/>
    <property type="evidence" value="ECO:0007669"/>
    <property type="project" value="TreeGrafter"/>
</dbReference>
<keyword evidence="14" id="KW-1185">Reference proteome</keyword>
<evidence type="ECO:0000259" key="11">
    <source>
        <dbReference type="Pfam" id="PF00004"/>
    </source>
</evidence>
<evidence type="ECO:0000256" key="3">
    <source>
        <dbReference type="ARBA" id="ARBA00022705"/>
    </source>
</evidence>
<feature type="domain" description="ATPase AAA-type core" evidence="11">
    <location>
        <begin position="109"/>
        <end position="255"/>
    </location>
</feature>
<reference evidence="14" key="2">
    <citation type="journal article" date="2017" name="Nat. Plants">
        <title>The Aegilops tauschii genome reveals multiple impacts of transposons.</title>
        <authorList>
            <person name="Zhao G."/>
            <person name="Zou C."/>
            <person name="Li K."/>
            <person name="Wang K."/>
            <person name="Li T."/>
            <person name="Gao L."/>
            <person name="Zhang X."/>
            <person name="Wang H."/>
            <person name="Yang Z."/>
            <person name="Liu X."/>
            <person name="Jiang W."/>
            <person name="Mao L."/>
            <person name="Kong X."/>
            <person name="Jiao Y."/>
            <person name="Jia J."/>
        </authorList>
    </citation>
    <scope>NUCLEOTIDE SEQUENCE [LARGE SCALE GENOMIC DNA]</scope>
    <source>
        <strain evidence="14">cv. AL8/78</strain>
    </source>
</reference>
<dbReference type="Gene3D" id="3.40.50.300">
    <property type="entry name" value="P-loop containing nucleotide triphosphate hydrolases"/>
    <property type="match status" value="1"/>
</dbReference>
<evidence type="ECO:0000256" key="4">
    <source>
        <dbReference type="ARBA" id="ARBA00022741"/>
    </source>
</evidence>
<proteinExistence type="inferred from homology"/>
<comment type="subcellular location">
    <subcellularLocation>
        <location evidence="1 10">Nucleus</location>
    </subcellularLocation>
</comment>
<dbReference type="InterPro" id="IPR032705">
    <property type="entry name" value="ORC4_C"/>
</dbReference>
<keyword evidence="4" id="KW-0547">Nucleotide-binding</keyword>
<accession>A0A453FCD9</accession>
<reference evidence="14" key="1">
    <citation type="journal article" date="2014" name="Science">
        <title>Ancient hybridizations among the ancestral genomes of bread wheat.</title>
        <authorList>
            <consortium name="International Wheat Genome Sequencing Consortium,"/>
            <person name="Marcussen T."/>
            <person name="Sandve S.R."/>
            <person name="Heier L."/>
            <person name="Spannagl M."/>
            <person name="Pfeifer M."/>
            <person name="Jakobsen K.S."/>
            <person name="Wulff B.B."/>
            <person name="Steuernagel B."/>
            <person name="Mayer K.F."/>
            <person name="Olsen O.A."/>
        </authorList>
    </citation>
    <scope>NUCLEOTIDE SEQUENCE [LARGE SCALE GENOMIC DNA]</scope>
    <source>
        <strain evidence="14">cv. AL8/78</strain>
    </source>
</reference>
<dbReference type="Gramene" id="AET3Gv20639800.12">
    <property type="protein sequence ID" value="AET3Gv20639800.12"/>
    <property type="gene ID" value="AET3Gv20639800"/>
</dbReference>
<keyword evidence="3 10" id="KW-0235">DNA replication</keyword>
<keyword evidence="7 10" id="KW-0539">Nucleus</keyword>
<dbReference type="GO" id="GO:0009744">
    <property type="term" value="P:response to sucrose"/>
    <property type="evidence" value="ECO:0007669"/>
    <property type="project" value="EnsemblPlants"/>
</dbReference>